<organism evidence="1 2">
    <name type="scientific">Aspergillus avenaceus</name>
    <dbReference type="NCBI Taxonomy" id="36643"/>
    <lineage>
        <taxon>Eukaryota</taxon>
        <taxon>Fungi</taxon>
        <taxon>Dikarya</taxon>
        <taxon>Ascomycota</taxon>
        <taxon>Pezizomycotina</taxon>
        <taxon>Eurotiomycetes</taxon>
        <taxon>Eurotiomycetidae</taxon>
        <taxon>Eurotiales</taxon>
        <taxon>Aspergillaceae</taxon>
        <taxon>Aspergillus</taxon>
        <taxon>Aspergillus subgen. Circumdati</taxon>
    </lineage>
</organism>
<dbReference type="AlphaFoldDB" id="A0A5N6TSB7"/>
<accession>A0A5N6TSB7</accession>
<keyword evidence="2" id="KW-1185">Reference proteome</keyword>
<evidence type="ECO:0000313" key="2">
    <source>
        <dbReference type="Proteomes" id="UP000325780"/>
    </source>
</evidence>
<protein>
    <submittedName>
        <fullName evidence="1">Uncharacterized protein</fullName>
    </submittedName>
</protein>
<dbReference type="Proteomes" id="UP000325780">
    <property type="component" value="Unassembled WGS sequence"/>
</dbReference>
<proteinExistence type="predicted"/>
<reference evidence="1 2" key="1">
    <citation type="submission" date="2019-04" db="EMBL/GenBank/DDBJ databases">
        <title>Friends and foes A comparative genomics study of 23 Aspergillus species from section Flavi.</title>
        <authorList>
            <consortium name="DOE Joint Genome Institute"/>
            <person name="Kjaerbolling I."/>
            <person name="Vesth T."/>
            <person name="Frisvad J.C."/>
            <person name="Nybo J.L."/>
            <person name="Theobald S."/>
            <person name="Kildgaard S."/>
            <person name="Isbrandt T."/>
            <person name="Kuo A."/>
            <person name="Sato A."/>
            <person name="Lyhne E.K."/>
            <person name="Kogle M.E."/>
            <person name="Wiebenga A."/>
            <person name="Kun R.S."/>
            <person name="Lubbers R.J."/>
            <person name="Makela M.R."/>
            <person name="Barry K."/>
            <person name="Chovatia M."/>
            <person name="Clum A."/>
            <person name="Daum C."/>
            <person name="Haridas S."/>
            <person name="He G."/>
            <person name="LaButti K."/>
            <person name="Lipzen A."/>
            <person name="Mondo S."/>
            <person name="Riley R."/>
            <person name="Salamov A."/>
            <person name="Simmons B.A."/>
            <person name="Magnuson J.K."/>
            <person name="Henrissat B."/>
            <person name="Mortensen U.H."/>
            <person name="Larsen T.O."/>
            <person name="Devries R.P."/>
            <person name="Grigoriev I.V."/>
            <person name="Machida M."/>
            <person name="Baker S.E."/>
            <person name="Andersen M.R."/>
        </authorList>
    </citation>
    <scope>NUCLEOTIDE SEQUENCE [LARGE SCALE GENOMIC DNA]</scope>
    <source>
        <strain evidence="1 2">IBT 18842</strain>
    </source>
</reference>
<name>A0A5N6TSB7_ASPAV</name>
<sequence length="53" mass="6238">MAKRHTFFSKFVQWEIKTKQLLAGLRLLHPGVRFDRTAGLFLRRTCFTQCILG</sequence>
<evidence type="ECO:0000313" key="1">
    <source>
        <dbReference type="EMBL" id="KAE8149256.1"/>
    </source>
</evidence>
<gene>
    <name evidence="1" type="ORF">BDV25DRAFT_156661</name>
</gene>
<dbReference type="EMBL" id="ML742129">
    <property type="protein sequence ID" value="KAE8149256.1"/>
    <property type="molecule type" value="Genomic_DNA"/>
</dbReference>
<dbReference type="OrthoDB" id="10361139at2759"/>